<evidence type="ECO:0000313" key="4">
    <source>
        <dbReference type="RefSeq" id="XP_039140630.1"/>
    </source>
</evidence>
<dbReference type="Pfam" id="PF12657">
    <property type="entry name" value="TFIIIC_delta"/>
    <property type="match status" value="1"/>
</dbReference>
<dbReference type="PROSITE" id="PS50082">
    <property type="entry name" value="WD_REPEATS_2"/>
    <property type="match status" value="2"/>
</dbReference>
<dbReference type="Proteomes" id="UP001515500">
    <property type="component" value="Chromosome 15"/>
</dbReference>
<accession>A0AB40CQ24</accession>
<protein>
    <submittedName>
        <fullName evidence="4">Uncharacterized protein LOC120277854 isoform X1</fullName>
    </submittedName>
</protein>
<dbReference type="InterPro" id="IPR036322">
    <property type="entry name" value="WD40_repeat_dom_sf"/>
</dbReference>
<keyword evidence="3" id="KW-1185">Reference proteome</keyword>
<dbReference type="PROSITE" id="PS50294">
    <property type="entry name" value="WD_REPEATS_REGION"/>
    <property type="match status" value="1"/>
</dbReference>
<evidence type="ECO:0000313" key="3">
    <source>
        <dbReference type="Proteomes" id="UP001515500"/>
    </source>
</evidence>
<dbReference type="GO" id="GO:0004402">
    <property type="term" value="F:histone acetyltransferase activity"/>
    <property type="evidence" value="ECO:0007669"/>
    <property type="project" value="InterPro"/>
</dbReference>
<feature type="repeat" description="WD" evidence="1">
    <location>
        <begin position="280"/>
        <end position="318"/>
    </location>
</feature>
<dbReference type="SUPFAM" id="SSF50978">
    <property type="entry name" value="WD40 repeat-like"/>
    <property type="match status" value="1"/>
</dbReference>
<feature type="domain" description="Transcription factor IIIC 90kDa subunit N-terminal" evidence="2">
    <location>
        <begin position="22"/>
        <end position="472"/>
    </location>
</feature>
<dbReference type="GO" id="GO:0006384">
    <property type="term" value="P:transcription initiation at RNA polymerase III promoter"/>
    <property type="evidence" value="ECO:0007669"/>
    <property type="project" value="InterPro"/>
</dbReference>
<organism evidence="3 4">
    <name type="scientific">Dioscorea cayennensis subsp. rotundata</name>
    <name type="common">White Guinea yam</name>
    <name type="synonym">Dioscorea rotundata</name>
    <dbReference type="NCBI Taxonomy" id="55577"/>
    <lineage>
        <taxon>Eukaryota</taxon>
        <taxon>Viridiplantae</taxon>
        <taxon>Streptophyta</taxon>
        <taxon>Embryophyta</taxon>
        <taxon>Tracheophyta</taxon>
        <taxon>Spermatophyta</taxon>
        <taxon>Magnoliopsida</taxon>
        <taxon>Liliopsida</taxon>
        <taxon>Dioscoreales</taxon>
        <taxon>Dioscoreaceae</taxon>
        <taxon>Dioscorea</taxon>
    </lineage>
</organism>
<evidence type="ECO:0000256" key="1">
    <source>
        <dbReference type="PROSITE-ProRule" id="PRU00221"/>
    </source>
</evidence>
<dbReference type="InterPro" id="IPR001680">
    <property type="entry name" value="WD40_rpt"/>
</dbReference>
<dbReference type="GeneID" id="120277854"/>
<dbReference type="PANTHER" id="PTHR15496">
    <property type="entry name" value="GENERAL TRANSCRIPTION FACTOR 3C POLYPEPTIDE 4 FAMILY"/>
    <property type="match status" value="1"/>
</dbReference>
<feature type="repeat" description="WD" evidence="1">
    <location>
        <begin position="394"/>
        <end position="435"/>
    </location>
</feature>
<dbReference type="PANTHER" id="PTHR15496:SF2">
    <property type="entry name" value="GENERAL TRANSCRIPTION FACTOR 3C POLYPEPTIDE 4"/>
    <property type="match status" value="1"/>
</dbReference>
<gene>
    <name evidence="4" type="primary">LOC120277854</name>
</gene>
<dbReference type="AlphaFoldDB" id="A0AB40CQ24"/>
<evidence type="ECO:0000259" key="2">
    <source>
        <dbReference type="Pfam" id="PF12657"/>
    </source>
</evidence>
<dbReference type="InterPro" id="IPR024761">
    <property type="entry name" value="TFIIIC_delta_N"/>
</dbReference>
<dbReference type="InterPro" id="IPR015943">
    <property type="entry name" value="WD40/YVTN_repeat-like_dom_sf"/>
</dbReference>
<dbReference type="GO" id="GO:0000127">
    <property type="term" value="C:transcription factor TFIIIC complex"/>
    <property type="evidence" value="ECO:0007669"/>
    <property type="project" value="InterPro"/>
</dbReference>
<dbReference type="RefSeq" id="XP_039140630.1">
    <property type="nucleotide sequence ID" value="XM_039284696.1"/>
</dbReference>
<dbReference type="InterPro" id="IPR044230">
    <property type="entry name" value="GTF3C4"/>
</dbReference>
<name>A0AB40CQ24_DIOCR</name>
<proteinExistence type="predicted"/>
<dbReference type="Gene3D" id="2.130.10.10">
    <property type="entry name" value="YVTN repeat-like/Quinoprotein amine dehydrogenase"/>
    <property type="match status" value="2"/>
</dbReference>
<reference evidence="4" key="1">
    <citation type="submission" date="2025-08" db="UniProtKB">
        <authorList>
            <consortium name="RefSeq"/>
        </authorList>
    </citation>
    <scope>IDENTIFICATION</scope>
</reference>
<dbReference type="SMART" id="SM00320">
    <property type="entry name" value="WD40"/>
    <property type="match status" value="4"/>
</dbReference>
<sequence length="831" mass="91482">MDSFFQSTTLVASASYPDSIAWSEENLVAIASGHIITILSPASIVSPRGLITLPPNKPFSVGAVKKEDLNAACLMPNLLSRENRPCSRSISWSPLGLAPNSGCLLAVCTTEGRVKIYRAPFCEFNSEWVEVVDVSDMLLYYLDSIKFGELLVPEQAESGLAIEWQETSISKVPKRIKRSYDSNESSQTLLQSKKCNLLSQVTAKQYSSRHALLSSTIVAWSPVLHSSANYHSSNSFCSSCSILATGGKSGNISFWRICEPPCYTIEHGRLSADPVLIGLLQAHNSWVTAISWAISSASSLEPQLILSTGSYDGSVKLWTADISVLIKSAEPNKACFSLLKEVTSSSSISISTISLVVPAQSPDMVILAAGKGSGSVEVCICHISNNEFQSIGIYDAHDQKVTGLAWSFNGCCLYSCSQDNSVRCWALLQNSVLEVFFPSATRKSSTKYLQVSDPCFGIALSPGGLMITLVHSFDANLLNPMYQARTQKAAAEFFWIGGQSLMIPSEKHLDYNPETISGSSENDLMFWESNILWSLECFENVDKPLSLWDIIAALVHFRKTIPLFLENLLIKWISKWFGLESVDSIEKILSHAGNMLSKISSRKLHLLNIICRRLMLIEAKASVPNGIQDKSSGLDDDEKILWDNLLNKVEGELRQRLVAFSFGAVLSHAASSSSVTSDVTNWLPNGIVQMEQWLSINLDFVHPRLKLLRAKIKEIKNSDCIKEESCSFCSASVPFESPEIATCASNKLNKNHQLPRCAVSMQLCSITEPMWFCVCCRRWAGRLIPQSYFTMLGTLLDEPLTVHGSLKPLCPFCGVLLQRLLPDFLLSTSPV</sequence>
<keyword evidence="1" id="KW-0853">WD repeat</keyword>